<dbReference type="AlphaFoldDB" id="A0A165JS91"/>
<evidence type="ECO:0000256" key="2">
    <source>
        <dbReference type="ARBA" id="ARBA00023043"/>
    </source>
</evidence>
<dbReference type="SUPFAM" id="SSF54616">
    <property type="entry name" value="DNA-binding domain of Mlu1-box binding protein MBP1"/>
    <property type="match status" value="1"/>
</dbReference>
<dbReference type="GO" id="GO:0001228">
    <property type="term" value="F:DNA-binding transcription activator activity, RNA polymerase II-specific"/>
    <property type="evidence" value="ECO:0007669"/>
    <property type="project" value="UniProtKB-ARBA"/>
</dbReference>
<dbReference type="OrthoDB" id="6718656at2759"/>
<dbReference type="Gene3D" id="3.10.260.10">
    <property type="entry name" value="Transcription regulator HTH, APSES-type DNA-binding domain"/>
    <property type="match status" value="1"/>
</dbReference>
<keyword evidence="2 3" id="KW-0040">ANK repeat</keyword>
<feature type="repeat" description="ANK" evidence="3">
    <location>
        <begin position="285"/>
        <end position="317"/>
    </location>
</feature>
<evidence type="ECO:0000313" key="8">
    <source>
        <dbReference type="Proteomes" id="UP000076842"/>
    </source>
</evidence>
<dbReference type="Gene3D" id="1.25.40.20">
    <property type="entry name" value="Ankyrin repeat-containing domain"/>
    <property type="match status" value="1"/>
</dbReference>
<feature type="repeat" description="ANK" evidence="3">
    <location>
        <begin position="404"/>
        <end position="436"/>
    </location>
</feature>
<evidence type="ECO:0000256" key="3">
    <source>
        <dbReference type="PROSITE-ProRule" id="PRU00023"/>
    </source>
</evidence>
<dbReference type="PANTHER" id="PTHR43828">
    <property type="entry name" value="ASPARAGINASE"/>
    <property type="match status" value="1"/>
</dbReference>
<dbReference type="PROSITE" id="PS50088">
    <property type="entry name" value="ANK_REPEAT"/>
    <property type="match status" value="2"/>
</dbReference>
<evidence type="ECO:0000256" key="4">
    <source>
        <dbReference type="SAM" id="Coils"/>
    </source>
</evidence>
<dbReference type="InterPro" id="IPR018004">
    <property type="entry name" value="KilA/APSES_HTH"/>
</dbReference>
<feature type="coiled-coil region" evidence="4">
    <location>
        <begin position="489"/>
        <end position="554"/>
    </location>
</feature>
<organism evidence="7 8">
    <name type="scientific">Calocera cornea HHB12733</name>
    <dbReference type="NCBI Taxonomy" id="1353952"/>
    <lineage>
        <taxon>Eukaryota</taxon>
        <taxon>Fungi</taxon>
        <taxon>Dikarya</taxon>
        <taxon>Basidiomycota</taxon>
        <taxon>Agaricomycotina</taxon>
        <taxon>Dacrymycetes</taxon>
        <taxon>Dacrymycetales</taxon>
        <taxon>Dacrymycetaceae</taxon>
        <taxon>Calocera</taxon>
    </lineage>
</organism>
<dbReference type="FunFam" id="3.10.260.10:FF:000001">
    <property type="entry name" value="APSES transcription factor (MbpA)"/>
    <property type="match status" value="1"/>
</dbReference>
<dbReference type="InterPro" id="IPR036770">
    <property type="entry name" value="Ankyrin_rpt-contain_sf"/>
</dbReference>
<dbReference type="FunCoup" id="A0A165JS91">
    <property type="interactions" value="13"/>
</dbReference>
<protein>
    <submittedName>
        <fullName evidence="7">Apses-domain-containing protein</fullName>
    </submittedName>
</protein>
<dbReference type="PROSITE" id="PS51299">
    <property type="entry name" value="HTH_APSES"/>
    <property type="match status" value="1"/>
</dbReference>
<keyword evidence="4" id="KW-0175">Coiled coil</keyword>
<dbReference type="GO" id="GO:0033309">
    <property type="term" value="C:SBF transcription complex"/>
    <property type="evidence" value="ECO:0007669"/>
    <property type="project" value="TreeGrafter"/>
</dbReference>
<feature type="compositionally biased region" description="Low complexity" evidence="5">
    <location>
        <begin position="171"/>
        <end position="187"/>
    </location>
</feature>
<dbReference type="SMART" id="SM00248">
    <property type="entry name" value="ANK"/>
    <property type="match status" value="2"/>
</dbReference>
<evidence type="ECO:0000313" key="7">
    <source>
        <dbReference type="EMBL" id="KZT62205.1"/>
    </source>
</evidence>
<feature type="region of interest" description="Disordered" evidence="5">
    <location>
        <begin position="111"/>
        <end position="246"/>
    </location>
</feature>
<dbReference type="InterPro" id="IPR003163">
    <property type="entry name" value="Tscrpt_reg_HTH_APSES-type"/>
</dbReference>
<feature type="compositionally biased region" description="Basic and acidic residues" evidence="5">
    <location>
        <begin position="197"/>
        <end position="210"/>
    </location>
</feature>
<dbReference type="SUPFAM" id="SSF48403">
    <property type="entry name" value="Ankyrin repeat"/>
    <property type="match status" value="1"/>
</dbReference>
<reference evidence="7 8" key="1">
    <citation type="journal article" date="2016" name="Mol. Biol. Evol.">
        <title>Comparative Genomics of Early-Diverging Mushroom-Forming Fungi Provides Insights into the Origins of Lignocellulose Decay Capabilities.</title>
        <authorList>
            <person name="Nagy L.G."/>
            <person name="Riley R."/>
            <person name="Tritt A."/>
            <person name="Adam C."/>
            <person name="Daum C."/>
            <person name="Floudas D."/>
            <person name="Sun H."/>
            <person name="Yadav J.S."/>
            <person name="Pangilinan J."/>
            <person name="Larsson K.H."/>
            <person name="Matsuura K."/>
            <person name="Barry K."/>
            <person name="Labutti K."/>
            <person name="Kuo R."/>
            <person name="Ohm R.A."/>
            <person name="Bhattacharya S.S."/>
            <person name="Shirouzu T."/>
            <person name="Yoshinaga Y."/>
            <person name="Martin F.M."/>
            <person name="Grigoriev I.V."/>
            <person name="Hibbett D.S."/>
        </authorList>
    </citation>
    <scope>NUCLEOTIDE SEQUENCE [LARGE SCALE GENOMIC DNA]</scope>
    <source>
        <strain evidence="7 8">HHB12733</strain>
    </source>
</reference>
<dbReference type="Pfam" id="PF00023">
    <property type="entry name" value="Ank"/>
    <property type="match status" value="1"/>
</dbReference>
<dbReference type="InParanoid" id="A0A165JS91"/>
<evidence type="ECO:0000256" key="1">
    <source>
        <dbReference type="ARBA" id="ARBA00022737"/>
    </source>
</evidence>
<dbReference type="GO" id="GO:0030907">
    <property type="term" value="C:MBF transcription complex"/>
    <property type="evidence" value="ECO:0007669"/>
    <property type="project" value="TreeGrafter"/>
</dbReference>
<keyword evidence="8" id="KW-1185">Reference proteome</keyword>
<feature type="compositionally biased region" description="Basic and acidic residues" evidence="5">
    <location>
        <begin position="230"/>
        <end position="246"/>
    </location>
</feature>
<dbReference type="SMART" id="SM01252">
    <property type="entry name" value="KilA-N"/>
    <property type="match status" value="1"/>
</dbReference>
<dbReference type="Proteomes" id="UP000076842">
    <property type="component" value="Unassembled WGS sequence"/>
</dbReference>
<dbReference type="InterPro" id="IPR036887">
    <property type="entry name" value="HTH_APSES_sf"/>
</dbReference>
<gene>
    <name evidence="7" type="ORF">CALCODRAFT_446452</name>
</gene>
<keyword evidence="1" id="KW-0677">Repeat</keyword>
<accession>A0A165JS91</accession>
<evidence type="ECO:0000259" key="6">
    <source>
        <dbReference type="PROSITE" id="PS51299"/>
    </source>
</evidence>
<dbReference type="PROSITE" id="PS50297">
    <property type="entry name" value="ANK_REP_REGION"/>
    <property type="match status" value="2"/>
</dbReference>
<dbReference type="STRING" id="1353952.A0A165JS91"/>
<name>A0A165JS91_9BASI</name>
<dbReference type="EMBL" id="KV423918">
    <property type="protein sequence ID" value="KZT62205.1"/>
    <property type="molecule type" value="Genomic_DNA"/>
</dbReference>
<dbReference type="GO" id="GO:0003677">
    <property type="term" value="F:DNA binding"/>
    <property type="evidence" value="ECO:0007669"/>
    <property type="project" value="InterPro"/>
</dbReference>
<dbReference type="Pfam" id="PF04383">
    <property type="entry name" value="KilA-N"/>
    <property type="match status" value="1"/>
</dbReference>
<dbReference type="PANTHER" id="PTHR43828:SF15">
    <property type="entry name" value="TRANSCRIPTION FACTOR MBP1"/>
    <property type="match status" value="1"/>
</dbReference>
<dbReference type="InterPro" id="IPR002110">
    <property type="entry name" value="Ankyrin_rpt"/>
</dbReference>
<sequence length="712" mass="80211">MPSVDHGQIFKATYSGIPVYEMICKNVAVMRRKSDKWLNATQILKVAGFDKPQRTRVLEREVQKGQHEKVQGGYGKYQGTWVPMDRGLALARQYNVEHLLRPIIDFVPAEASPPLAPKHITAAPSKPKRRDLGESAGLGIRPATGRDTFVQVSDDESVQSGSPHPSDEESITPSPSPRSQSSRTPSPLVQSEDSEADHEMDLDGDLRGDVDMSSPRVTASTRVPRKRKNGRTDIRSIQRPKVDDSMKDSYEETILDYFLSESQQTPEILINPQPDFDPNVVIDDEGHTALHWACALGRVKVVKLLLTAGADPFKTNKDGQPPLMRGVMFANNYDMRKFSELFEMLQRSVLHVDNFGRTIFHHVIDLALTKQKTHAARYYLETLITRMEYFAQDLSDLLNLQDLEGDTPLTLAARARSKRLVKMLIDHGASPKIPNNDGKSAEDYILEDERFRASPPMNYKPNASTSTPLQLYYSRTAQRVAGDVTREMISLLESLAATYEGDMQEKERDLIQATSLLQNIQAEILESQRAVTQLKEKAAGLDDAQKHLAELEIRLSRNMGRQYRLGFEKWMKDEEDREKAWLASPDGMRYRLGMGNSDGKGKAKADMDEFSDLHVLHSLPTDPDEVRRECDALRDELQGFRNRREEMMKRFVQQLAEAGTGGRMPEYRRLIGGSLGIPPDEVDSIVDSLLEDLETEEPVLPMLSEPTGAIIQ</sequence>
<dbReference type="Pfam" id="PF12796">
    <property type="entry name" value="Ank_2"/>
    <property type="match status" value="1"/>
</dbReference>
<proteinExistence type="predicted"/>
<feature type="domain" description="HTH APSES-type" evidence="6">
    <location>
        <begin position="9"/>
        <end position="115"/>
    </location>
</feature>
<dbReference type="InterPro" id="IPR051642">
    <property type="entry name" value="SWI6-like"/>
</dbReference>
<evidence type="ECO:0000256" key="5">
    <source>
        <dbReference type="SAM" id="MobiDB-lite"/>
    </source>
</evidence>